<dbReference type="Gene3D" id="1.10.390.10">
    <property type="entry name" value="Neutral Protease Domain 2"/>
    <property type="match status" value="1"/>
</dbReference>
<dbReference type="InterPro" id="IPR027268">
    <property type="entry name" value="Peptidase_M4/M1_CTD_sf"/>
</dbReference>
<comment type="similarity">
    <text evidence="3">Belongs to the peptidase M1 family.</text>
</comment>
<evidence type="ECO:0000259" key="13">
    <source>
        <dbReference type="Pfam" id="PF01433"/>
    </source>
</evidence>
<evidence type="ECO:0000256" key="6">
    <source>
        <dbReference type="ARBA" id="ARBA00022723"/>
    </source>
</evidence>
<keyword evidence="4" id="KW-0325">Glycoprotein</keyword>
<dbReference type="PANTHER" id="PTHR11533:SF301">
    <property type="entry name" value="AMINOPEPTIDASE"/>
    <property type="match status" value="1"/>
</dbReference>
<comment type="subcellular location">
    <subcellularLocation>
        <location evidence="2">Cell membrane</location>
        <topology evidence="2">Lipid-anchor</topology>
        <topology evidence="2">GPI-anchor</topology>
    </subcellularLocation>
</comment>
<feature type="chain" id="PRO_5047479965" description="Aminopeptidase" evidence="12">
    <location>
        <begin position="30"/>
        <end position="1086"/>
    </location>
</feature>
<dbReference type="Pfam" id="PF01433">
    <property type="entry name" value="Peptidase_M1"/>
    <property type="match status" value="1"/>
</dbReference>
<dbReference type="SUPFAM" id="SSF63737">
    <property type="entry name" value="Leukotriene A4 hydrolase N-terminal domain"/>
    <property type="match status" value="1"/>
</dbReference>
<keyword evidence="8" id="KW-0862">Zinc</keyword>
<evidence type="ECO:0000256" key="12">
    <source>
        <dbReference type="SAM" id="SignalP"/>
    </source>
</evidence>
<keyword evidence="6" id="KW-0479">Metal-binding</keyword>
<dbReference type="InterPro" id="IPR045357">
    <property type="entry name" value="Aminopeptidase_N-like_N"/>
</dbReference>
<keyword evidence="4" id="KW-0472">Membrane</keyword>
<dbReference type="Pfam" id="PF11838">
    <property type="entry name" value="ERAP1_C"/>
    <property type="match status" value="1"/>
</dbReference>
<dbReference type="PRINTS" id="PR00756">
    <property type="entry name" value="ALADIPTASE"/>
</dbReference>
<dbReference type="PANTHER" id="PTHR11533">
    <property type="entry name" value="PROTEASE M1 ZINC METALLOPROTEASE"/>
    <property type="match status" value="1"/>
</dbReference>
<evidence type="ECO:0000256" key="1">
    <source>
        <dbReference type="ARBA" id="ARBA00001947"/>
    </source>
</evidence>
<evidence type="ECO:0000256" key="11">
    <source>
        <dbReference type="SAM" id="MobiDB-lite"/>
    </source>
</evidence>
<dbReference type="Gene3D" id="1.25.50.20">
    <property type="match status" value="1"/>
</dbReference>
<keyword evidence="9" id="KW-0482">Metalloprotease</keyword>
<evidence type="ECO:0000256" key="5">
    <source>
        <dbReference type="ARBA" id="ARBA00022670"/>
    </source>
</evidence>
<reference evidence="16" key="1">
    <citation type="submission" date="2021-12" db="EMBL/GenBank/DDBJ databases">
        <authorList>
            <person name="King R."/>
        </authorList>
    </citation>
    <scope>NUCLEOTIDE SEQUENCE</scope>
</reference>
<dbReference type="CDD" id="cd09601">
    <property type="entry name" value="M1_APN-Q_like"/>
    <property type="match status" value="1"/>
</dbReference>
<keyword evidence="7" id="KW-0378">Hydrolase</keyword>
<keyword evidence="4" id="KW-0336">GPI-anchor</keyword>
<evidence type="ECO:0000256" key="3">
    <source>
        <dbReference type="ARBA" id="ARBA00010136"/>
    </source>
</evidence>
<feature type="signal peptide" evidence="12">
    <location>
        <begin position="1"/>
        <end position="29"/>
    </location>
</feature>
<dbReference type="InterPro" id="IPR014782">
    <property type="entry name" value="Peptidase_M1_dom"/>
</dbReference>
<dbReference type="Pfam" id="PF17900">
    <property type="entry name" value="Peptidase_M1_N"/>
    <property type="match status" value="1"/>
</dbReference>
<dbReference type="InterPro" id="IPR024571">
    <property type="entry name" value="ERAP1-like_C_dom"/>
</dbReference>
<keyword evidence="12" id="KW-0732">Signal</keyword>
<protein>
    <recommendedName>
        <fullName evidence="18">Aminopeptidase</fullName>
    </recommendedName>
</protein>
<dbReference type="SUPFAM" id="SSF55486">
    <property type="entry name" value="Metalloproteases ('zincins'), catalytic domain"/>
    <property type="match status" value="1"/>
</dbReference>
<proteinExistence type="inferred from homology"/>
<evidence type="ECO:0000259" key="14">
    <source>
        <dbReference type="Pfam" id="PF11838"/>
    </source>
</evidence>
<dbReference type="Proteomes" id="UP001153292">
    <property type="component" value="Chromosome 8"/>
</dbReference>
<evidence type="ECO:0000256" key="8">
    <source>
        <dbReference type="ARBA" id="ARBA00022833"/>
    </source>
</evidence>
<feature type="domain" description="ERAP1-like C-terminal" evidence="14">
    <location>
        <begin position="609"/>
        <end position="908"/>
    </location>
</feature>
<name>A0ABN8BC06_CHISP</name>
<keyword evidence="17" id="KW-1185">Reference proteome</keyword>
<evidence type="ECO:0000313" key="16">
    <source>
        <dbReference type="EMBL" id="CAH0407489.1"/>
    </source>
</evidence>
<feature type="region of interest" description="Disordered" evidence="11">
    <location>
        <begin position="952"/>
        <end position="1063"/>
    </location>
</feature>
<dbReference type="Gene3D" id="2.60.40.1910">
    <property type="match status" value="1"/>
</dbReference>
<evidence type="ECO:0008006" key="18">
    <source>
        <dbReference type="Google" id="ProtNLM"/>
    </source>
</evidence>
<evidence type="ECO:0000256" key="4">
    <source>
        <dbReference type="ARBA" id="ARBA00022622"/>
    </source>
</evidence>
<evidence type="ECO:0000256" key="10">
    <source>
        <dbReference type="ARBA" id="ARBA00023288"/>
    </source>
</evidence>
<dbReference type="InterPro" id="IPR034016">
    <property type="entry name" value="M1_APN-typ"/>
</dbReference>
<evidence type="ECO:0000259" key="15">
    <source>
        <dbReference type="Pfam" id="PF17900"/>
    </source>
</evidence>
<feature type="compositionally biased region" description="Low complexity" evidence="11">
    <location>
        <begin position="1045"/>
        <end position="1058"/>
    </location>
</feature>
<accession>A0ABN8BC06</accession>
<dbReference type="EMBL" id="OU963901">
    <property type="protein sequence ID" value="CAH0407489.1"/>
    <property type="molecule type" value="Genomic_DNA"/>
</dbReference>
<feature type="domain" description="Peptidase M1 membrane alanine aminopeptidase" evidence="13">
    <location>
        <begin position="296"/>
        <end position="508"/>
    </location>
</feature>
<dbReference type="InterPro" id="IPR001930">
    <property type="entry name" value="Peptidase_M1"/>
</dbReference>
<gene>
    <name evidence="16" type="ORF">CHILSU_LOCUS10889</name>
</gene>
<feature type="domain" description="Aminopeptidase N-like N-terminal" evidence="15">
    <location>
        <begin position="62"/>
        <end position="261"/>
    </location>
</feature>
<keyword evidence="10" id="KW-0449">Lipoprotein</keyword>
<feature type="compositionally biased region" description="Low complexity" evidence="11">
    <location>
        <begin position="957"/>
        <end position="1038"/>
    </location>
</feature>
<evidence type="ECO:0000256" key="7">
    <source>
        <dbReference type="ARBA" id="ARBA00022801"/>
    </source>
</evidence>
<evidence type="ECO:0000313" key="17">
    <source>
        <dbReference type="Proteomes" id="UP001153292"/>
    </source>
</evidence>
<evidence type="ECO:0000256" key="9">
    <source>
        <dbReference type="ARBA" id="ARBA00023049"/>
    </source>
</evidence>
<dbReference type="InterPro" id="IPR042097">
    <property type="entry name" value="Aminopeptidase_N-like_N_sf"/>
</dbReference>
<comment type="cofactor">
    <cofactor evidence="1">
        <name>Zn(2+)</name>
        <dbReference type="ChEBI" id="CHEBI:29105"/>
    </cofactor>
</comment>
<dbReference type="Gene3D" id="2.60.40.1730">
    <property type="entry name" value="tricorn interacting facor f3 domain"/>
    <property type="match status" value="1"/>
</dbReference>
<organism evidence="16 17">
    <name type="scientific">Chilo suppressalis</name>
    <name type="common">Asiatic rice borer moth</name>
    <dbReference type="NCBI Taxonomy" id="168631"/>
    <lineage>
        <taxon>Eukaryota</taxon>
        <taxon>Metazoa</taxon>
        <taxon>Ecdysozoa</taxon>
        <taxon>Arthropoda</taxon>
        <taxon>Hexapoda</taxon>
        <taxon>Insecta</taxon>
        <taxon>Pterygota</taxon>
        <taxon>Neoptera</taxon>
        <taxon>Endopterygota</taxon>
        <taxon>Lepidoptera</taxon>
        <taxon>Glossata</taxon>
        <taxon>Ditrysia</taxon>
        <taxon>Pyraloidea</taxon>
        <taxon>Crambidae</taxon>
        <taxon>Crambinae</taxon>
        <taxon>Chilo</taxon>
    </lineage>
</organism>
<dbReference type="InterPro" id="IPR050344">
    <property type="entry name" value="Peptidase_M1_aminopeptidases"/>
</dbReference>
<keyword evidence="5" id="KW-0645">Protease</keyword>
<sequence length="1086" mass="123198">MMQIGIIWCSDMMAHQWVLTLVLIATIQGVFPLSPIPVPDQEWEQFNELLRNPAYRLPGTTVPRHYELFLSPNFDTGDDRAFTFEGLVKIYIQAKAESLNEIVMHCNDLNINSASVQYTNSSDNVIYQIQSPEQDLNCTEPYSFLTISTSEVLQLDVEYEVIMEFTGRLQSNMRGFYRSWYNDDTGRRWMATTQFQPSHARQAFPCYDEPGFKATFDITISREPDFSPTISNMPIQYTTNNTDEGRVSETFYTTPSTSTYLLAFIVSHYDRIENKDDDGRPFAVYARNNAGSTGAWAQDVGIRLLRAMEDYTQIPYYTMASNMDMKQAAIPDFSAGAMENWGLLTYREALILYDPLNSNHFYKQRVANIVSHEIAHMWFGNLVTCAWWDNLWLNEGFARFYQYYLTAKVAPELDYETRFVSEQFFQAMTADSVDSAHALTNPSVNSPSTVSAHFSAITYARGACILRMTQHLLSEATYVKGLRSYLNDRKFDVAEPHHLFEALDAAAANDSALADYDGITIDRYFRSWSEKAGHPLLTVTIDQETGLMTVKQSRWERTNGTSQYPSLWDIPITWTRGSVAVIDFNNLKPSQIITSETTVIDRGSTQLQWVIFNKQASGFYRVNYDRTNWVLLTRALRSNVNDIHEYNRAQIIDDTSNFGRANVMSYETVFNIISFLEFDDKYAPWMAAIDAFNFLIRRLAHDETNLNRLQNLIIDWSKSVTERLGFIDNEDDPFMDGLLRMNVMQFLCNIGHEDCVRVGRNTFAAWKENQTHVPANMRPWVYCVGLREGGAADFEYFWNQYLVEDLASEQVVMIQAAGCTTDKNSLEEFLNAIVNESEIVRPQDRNTALNSAVSRNEINTQIVFEWLKNNIQRVINIFGSVQTPLSYIAPRLLTEADINEFETWLQQNREIIGDASFTTGTNGVANARSNLAWSEQRTPELVEFFENGYVEEEIDEPSANTTTTEEPSTNNTTTAEPITEEPPTNNTTTAEPITEEPPTNNTTTEEPPTNNTTTEEPITEAPSTNPPTTEEPITEAPSTHPPTTEPATNEPTTEVPTTVEDDDGGAATIALSFAALTASIAITFLN</sequence>
<evidence type="ECO:0000256" key="2">
    <source>
        <dbReference type="ARBA" id="ARBA00004609"/>
    </source>
</evidence>